<keyword evidence="2" id="KW-0808">Transferase</keyword>
<proteinExistence type="predicted"/>
<evidence type="ECO:0000313" key="2">
    <source>
        <dbReference type="EMBL" id="MFF5897651.1"/>
    </source>
</evidence>
<name>A0ABW6X6K0_9ACTN</name>
<protein>
    <submittedName>
        <fullName evidence="2">GNAT family N-acetyltransferase</fullName>
        <ecNumber evidence="2">2.3.-.-</ecNumber>
    </submittedName>
</protein>
<dbReference type="Gene3D" id="3.40.630.30">
    <property type="match status" value="1"/>
</dbReference>
<feature type="domain" description="N-acetyltransferase" evidence="1">
    <location>
        <begin position="2"/>
        <end position="166"/>
    </location>
</feature>
<dbReference type="InterPro" id="IPR016181">
    <property type="entry name" value="Acyl_CoA_acyltransferase"/>
</dbReference>
<dbReference type="GO" id="GO:0016746">
    <property type="term" value="F:acyltransferase activity"/>
    <property type="evidence" value="ECO:0007669"/>
    <property type="project" value="UniProtKB-KW"/>
</dbReference>
<comment type="caution">
    <text evidence="2">The sequence shown here is derived from an EMBL/GenBank/DDBJ whole genome shotgun (WGS) entry which is preliminary data.</text>
</comment>
<evidence type="ECO:0000313" key="3">
    <source>
        <dbReference type="Proteomes" id="UP001602322"/>
    </source>
</evidence>
<dbReference type="EMBL" id="JBIBEG010000004">
    <property type="protein sequence ID" value="MFF5897651.1"/>
    <property type="molecule type" value="Genomic_DNA"/>
</dbReference>
<keyword evidence="3" id="KW-1185">Reference proteome</keyword>
<gene>
    <name evidence="2" type="ORF">ACFY8O_17185</name>
</gene>
<sequence length="168" mass="17794">MTALERLRPDHAPAVLAFERENRAYFAASVPDRGDGYFSGFAARHAELLAEQAAGVCHFHVLTDGDGAVLGRVNLIDVEGGSAELGYRIAERAAGRGLATSAVRDMCALAVADYGLTELRARTTADNAGSRAVLARTGFTETGTLTLMGKPGLRFVRHLVDGRARPAP</sequence>
<dbReference type="Pfam" id="PF13302">
    <property type="entry name" value="Acetyltransf_3"/>
    <property type="match status" value="1"/>
</dbReference>
<reference evidence="2 3" key="1">
    <citation type="submission" date="2024-10" db="EMBL/GenBank/DDBJ databases">
        <title>The Natural Products Discovery Center: Release of the First 8490 Sequenced Strains for Exploring Actinobacteria Biosynthetic Diversity.</title>
        <authorList>
            <person name="Kalkreuter E."/>
            <person name="Kautsar S.A."/>
            <person name="Yang D."/>
            <person name="Bader C.D."/>
            <person name="Teijaro C.N."/>
            <person name="Fluegel L."/>
            <person name="Davis C.M."/>
            <person name="Simpson J.R."/>
            <person name="Lauterbach L."/>
            <person name="Steele A.D."/>
            <person name="Gui C."/>
            <person name="Meng S."/>
            <person name="Li G."/>
            <person name="Viehrig K."/>
            <person name="Ye F."/>
            <person name="Su P."/>
            <person name="Kiefer A.F."/>
            <person name="Nichols A."/>
            <person name="Cepeda A.J."/>
            <person name="Yan W."/>
            <person name="Fan B."/>
            <person name="Jiang Y."/>
            <person name="Adhikari A."/>
            <person name="Zheng C.-J."/>
            <person name="Schuster L."/>
            <person name="Cowan T.M."/>
            <person name="Smanski M.J."/>
            <person name="Chevrette M.G."/>
            <person name="De Carvalho L.P.S."/>
            <person name="Shen B."/>
        </authorList>
    </citation>
    <scope>NUCLEOTIDE SEQUENCE [LARGE SCALE GENOMIC DNA]</scope>
    <source>
        <strain evidence="2 3">NPDC012540</strain>
    </source>
</reference>
<dbReference type="InterPro" id="IPR051531">
    <property type="entry name" value="N-acetyltransferase"/>
</dbReference>
<keyword evidence="2" id="KW-0012">Acyltransferase</keyword>
<dbReference type="PANTHER" id="PTHR43792">
    <property type="entry name" value="GNAT FAMILY, PUTATIVE (AFU_ORTHOLOGUE AFUA_3G00765)-RELATED-RELATED"/>
    <property type="match status" value="1"/>
</dbReference>
<dbReference type="SUPFAM" id="SSF55729">
    <property type="entry name" value="Acyl-CoA N-acyltransferases (Nat)"/>
    <property type="match status" value="1"/>
</dbReference>
<dbReference type="PROSITE" id="PS51186">
    <property type="entry name" value="GNAT"/>
    <property type="match status" value="1"/>
</dbReference>
<dbReference type="EC" id="2.3.-.-" evidence="2"/>
<organism evidence="2 3">
    <name type="scientific">Streptomyces argenteolus</name>
    <dbReference type="NCBI Taxonomy" id="67274"/>
    <lineage>
        <taxon>Bacteria</taxon>
        <taxon>Bacillati</taxon>
        <taxon>Actinomycetota</taxon>
        <taxon>Actinomycetes</taxon>
        <taxon>Kitasatosporales</taxon>
        <taxon>Streptomycetaceae</taxon>
        <taxon>Streptomyces</taxon>
    </lineage>
</organism>
<dbReference type="RefSeq" id="WP_387903036.1">
    <property type="nucleotide sequence ID" value="NZ_JBIBEG010000004.1"/>
</dbReference>
<dbReference type="Proteomes" id="UP001602322">
    <property type="component" value="Unassembled WGS sequence"/>
</dbReference>
<evidence type="ECO:0000259" key="1">
    <source>
        <dbReference type="PROSITE" id="PS51186"/>
    </source>
</evidence>
<accession>A0ABW6X6K0</accession>
<dbReference type="InterPro" id="IPR000182">
    <property type="entry name" value="GNAT_dom"/>
</dbReference>